<evidence type="ECO:0000256" key="5">
    <source>
        <dbReference type="ARBA" id="ARBA00049288"/>
    </source>
</evidence>
<dbReference type="UniPathway" id="UPA00223">
    <property type="reaction ID" value="UER00717"/>
</dbReference>
<dbReference type="InterPro" id="IPR019810">
    <property type="entry name" value="Citrate_synthase_AS"/>
</dbReference>
<keyword evidence="11" id="KW-0012">Acyltransferase</keyword>
<dbReference type="STRING" id="1453999.AW06_000738"/>
<dbReference type="EMBL" id="JDST02000013">
    <property type="protein sequence ID" value="KFB77946.1"/>
    <property type="molecule type" value="Genomic_DNA"/>
</dbReference>
<sequence length="431" mass="48940">MTIERKATLTIEGRAPVEFPIMTPTHGNDCIDIRTLLGKTGHFTYDSGYLSTASCRSKITFIDGDKGELLYRGYPIEQLAEQCNFLEVAYLLWNGELPTATQKTNFEKNIKVHTMVHEQLVKFYQGFRRDAHPMAVLVGVVGALSAFYHEAENFSDLEHQNISFNRIVAKLPTIIAMAYKYHVGEPFIYPRNDLDYTANFMHMMFGTPCEEYKPNPVLVHALDTIFTLHADHEQNASTSTVRLSGSSGANPYACISAGIACLWGPAHGGANEACLQMLEEIHDVSRVGRYIARAKDKNDEFKLMGFGHRVYKNFDPRAKLMRKVCGDVLQELGLENDRLFKLAMELEKIALEDDYFIEKKLYPNVDFYSGIVQKALGIPTTMFTCIFALARTVGWMTQWEEMINDPEYKIGRPRQLYVGKARRDVIAVDQR</sequence>
<evidence type="ECO:0000313" key="13">
    <source>
        <dbReference type="Proteomes" id="UP000021315"/>
    </source>
</evidence>
<dbReference type="PROSITE" id="PS00480">
    <property type="entry name" value="CITRATE_SYNTHASE"/>
    <property type="match status" value="1"/>
</dbReference>
<feature type="active site" evidence="8">
    <location>
        <position position="366"/>
    </location>
</feature>
<dbReference type="Proteomes" id="UP000509684">
    <property type="component" value="Chromosome"/>
</dbReference>
<evidence type="ECO:0000256" key="7">
    <source>
        <dbReference type="PIRNR" id="PIRNR001369"/>
    </source>
</evidence>
<dbReference type="Gene3D" id="1.10.580.10">
    <property type="entry name" value="Citrate Synthase, domain 1"/>
    <property type="match status" value="1"/>
</dbReference>
<protein>
    <recommendedName>
        <fullName evidence="6 7">Citrate synthase</fullName>
    </recommendedName>
</protein>
<dbReference type="AlphaFoldDB" id="A0A080MAC8"/>
<dbReference type="GO" id="GO:0036440">
    <property type="term" value="F:citrate synthase activity"/>
    <property type="evidence" value="ECO:0007669"/>
    <property type="project" value="UniProtKB-EC"/>
</dbReference>
<evidence type="ECO:0000256" key="8">
    <source>
        <dbReference type="PIRSR" id="PIRSR001369-1"/>
    </source>
</evidence>
<dbReference type="Gene3D" id="1.10.230.10">
    <property type="entry name" value="Cytochrome P450-Terp, domain 2"/>
    <property type="match status" value="1"/>
</dbReference>
<dbReference type="NCBIfam" id="TIGR01798">
    <property type="entry name" value="cit_synth_I"/>
    <property type="match status" value="1"/>
</dbReference>
<dbReference type="GO" id="GO:0005737">
    <property type="term" value="C:cytoplasm"/>
    <property type="evidence" value="ECO:0007669"/>
    <property type="project" value="InterPro"/>
</dbReference>
<dbReference type="RefSeq" id="WP_034945580.1">
    <property type="nucleotide sequence ID" value="NZ_JDST02000013.1"/>
</dbReference>
<evidence type="ECO:0000256" key="1">
    <source>
        <dbReference type="ARBA" id="ARBA00004751"/>
    </source>
</evidence>
<evidence type="ECO:0000256" key="10">
    <source>
        <dbReference type="RuleBase" id="RU003406"/>
    </source>
</evidence>
<dbReference type="Gene3D" id="2.20.28.60">
    <property type="match status" value="1"/>
</dbReference>
<dbReference type="NCBIfam" id="NF004126">
    <property type="entry name" value="PRK05614.1"/>
    <property type="match status" value="1"/>
</dbReference>
<dbReference type="Pfam" id="PF00285">
    <property type="entry name" value="Citrate_synt"/>
    <property type="match status" value="1"/>
</dbReference>
<evidence type="ECO:0000256" key="9">
    <source>
        <dbReference type="RuleBase" id="RU003370"/>
    </source>
</evidence>
<dbReference type="GO" id="GO:0006099">
    <property type="term" value="P:tricarboxylic acid cycle"/>
    <property type="evidence" value="ECO:0007669"/>
    <property type="project" value="UniProtKB-UniRule"/>
</dbReference>
<evidence type="ECO:0000256" key="6">
    <source>
        <dbReference type="NCBIfam" id="TIGR01798"/>
    </source>
</evidence>
<dbReference type="PANTHER" id="PTHR42871:SF1">
    <property type="entry name" value="CITRATE SYNTHASE"/>
    <property type="match status" value="1"/>
</dbReference>
<feature type="active site" evidence="8">
    <location>
        <position position="308"/>
    </location>
</feature>
<keyword evidence="3 9" id="KW-0816">Tricarboxylic acid cycle</keyword>
<accession>A0A080MAC8</accession>
<evidence type="ECO:0000256" key="4">
    <source>
        <dbReference type="ARBA" id="ARBA00022679"/>
    </source>
</evidence>
<dbReference type="InterPro" id="IPR010953">
    <property type="entry name" value="Citrate_synthase_typ-I"/>
</dbReference>
<dbReference type="FunFam" id="1.10.230.10:FF:000002">
    <property type="entry name" value="Citrate synthase"/>
    <property type="match status" value="1"/>
</dbReference>
<accession>A0A7D5SJ71</accession>
<dbReference type="InterPro" id="IPR002020">
    <property type="entry name" value="Citrate_synthase"/>
</dbReference>
<reference evidence="12" key="3">
    <citation type="submission" date="2020-06" db="EMBL/GenBank/DDBJ databases">
        <authorList>
            <person name="Arumugam K."/>
            <person name="Besarab I."/>
            <person name="Haryono M."/>
            <person name="Bagci C."/>
            <person name="Beier S."/>
            <person name="Buchfink B."/>
            <person name="Gorska A."/>
            <person name="Qiu G."/>
            <person name="Huson D.H."/>
            <person name="Williams R.B."/>
        </authorList>
    </citation>
    <scope>NUCLEOTIDE SEQUENCE</scope>
    <source>
        <strain evidence="12">SSA1</strain>
    </source>
</reference>
<proteinExistence type="inferred from homology"/>
<dbReference type="InterPro" id="IPR016143">
    <property type="entry name" value="Citrate_synth-like_sm_a-sub"/>
</dbReference>
<organism evidence="11 13">
    <name type="scientific">Candidatus Accumulibacter cognatus</name>
    <dbReference type="NCBI Taxonomy" id="2954383"/>
    <lineage>
        <taxon>Bacteria</taxon>
        <taxon>Pseudomonadati</taxon>
        <taxon>Pseudomonadota</taxon>
        <taxon>Betaproteobacteria</taxon>
        <taxon>Candidatus Accumulibacter</taxon>
    </lineage>
</organism>
<evidence type="ECO:0000256" key="3">
    <source>
        <dbReference type="ARBA" id="ARBA00022532"/>
    </source>
</evidence>
<dbReference type="EMBL" id="CP058708">
    <property type="protein sequence ID" value="QLH48641.1"/>
    <property type="molecule type" value="Genomic_DNA"/>
</dbReference>
<dbReference type="InterPro" id="IPR036969">
    <property type="entry name" value="Citrate_synthase_sf"/>
</dbReference>
<reference evidence="11 13" key="1">
    <citation type="submission" date="2014-02" db="EMBL/GenBank/DDBJ databases">
        <title>Expanding our view of genomic diversity in Candidatus Accumulibacter clades.</title>
        <authorList>
            <person name="Skennerton C.T."/>
            <person name="Barr J.J."/>
            <person name="Slater F.R."/>
            <person name="Bond P.L."/>
            <person name="Tyson G.W."/>
        </authorList>
    </citation>
    <scope>NUCLEOTIDE SEQUENCE [LARGE SCALE GENOMIC DNA]</scope>
    <source>
        <strain evidence="13">SK-02</strain>
    </source>
</reference>
<evidence type="ECO:0000313" key="14">
    <source>
        <dbReference type="Proteomes" id="UP000509684"/>
    </source>
</evidence>
<evidence type="ECO:0000313" key="11">
    <source>
        <dbReference type="EMBL" id="KFB77946.1"/>
    </source>
</evidence>
<dbReference type="InterPro" id="IPR024176">
    <property type="entry name" value="Citrate_synthase_bac-typ"/>
</dbReference>
<dbReference type="Proteomes" id="UP000021315">
    <property type="component" value="Unassembled WGS sequence"/>
</dbReference>
<comment type="catalytic activity">
    <reaction evidence="5 9">
        <text>oxaloacetate + acetyl-CoA + H2O = citrate + CoA + H(+)</text>
        <dbReference type="Rhea" id="RHEA:16845"/>
        <dbReference type="ChEBI" id="CHEBI:15377"/>
        <dbReference type="ChEBI" id="CHEBI:15378"/>
        <dbReference type="ChEBI" id="CHEBI:16452"/>
        <dbReference type="ChEBI" id="CHEBI:16947"/>
        <dbReference type="ChEBI" id="CHEBI:57287"/>
        <dbReference type="ChEBI" id="CHEBI:57288"/>
        <dbReference type="EC" id="2.3.3.16"/>
    </reaction>
</comment>
<dbReference type="KEGG" id="acog:HWD57_01690"/>
<dbReference type="SUPFAM" id="SSF48256">
    <property type="entry name" value="Citrate synthase"/>
    <property type="match status" value="1"/>
</dbReference>
<name>A0A080MAC8_9PROT</name>
<dbReference type="InterPro" id="IPR016142">
    <property type="entry name" value="Citrate_synth-like_lrg_a-sub"/>
</dbReference>
<evidence type="ECO:0000313" key="12">
    <source>
        <dbReference type="EMBL" id="QLH48641.1"/>
    </source>
</evidence>
<dbReference type="CDD" id="cd06114">
    <property type="entry name" value="EcCS_like"/>
    <property type="match status" value="1"/>
</dbReference>
<comment type="similarity">
    <text evidence="2 7 10">Belongs to the citrate synthase family.</text>
</comment>
<gene>
    <name evidence="11" type="primary">gltA_1</name>
    <name evidence="12" type="synonym">gltA</name>
    <name evidence="11" type="ORF">AW06_000738</name>
    <name evidence="12" type="ORF">HWD57_01690</name>
</gene>
<keyword evidence="4 7" id="KW-0808">Transferase</keyword>
<dbReference type="PANTHER" id="PTHR42871">
    <property type="entry name" value="CITRATE SYNTHASE"/>
    <property type="match status" value="1"/>
</dbReference>
<comment type="pathway">
    <text evidence="1 9">Carbohydrate metabolism; tricarboxylic acid cycle; isocitrate from oxaloacetate: step 1/2.</text>
</comment>
<reference evidence="12 14" key="2">
    <citation type="journal article" date="2019" name="Microbiome">
        <title>Annotated bacterial chromosomes from frame-shift-corrected long-read metagenomic data.</title>
        <authorList>
            <person name="Arumugam K."/>
            <person name="Bagci C."/>
            <person name="Bessarab I."/>
            <person name="Beier S."/>
            <person name="Buchfink B."/>
            <person name="Gorska A."/>
            <person name="Qiu G."/>
            <person name="Huson D.H."/>
            <person name="Williams R.B.H."/>
        </authorList>
    </citation>
    <scope>NUCLEOTIDE SEQUENCE [LARGE SCALE GENOMIC DNA]</scope>
    <source>
        <strain evidence="12">SSA1</strain>
    </source>
</reference>
<evidence type="ECO:0000256" key="2">
    <source>
        <dbReference type="ARBA" id="ARBA00010566"/>
    </source>
</evidence>
<dbReference type="PRINTS" id="PR00143">
    <property type="entry name" value="CITRTSNTHASE"/>
</dbReference>
<dbReference type="PIRSF" id="PIRSF001369">
    <property type="entry name" value="Citrate_synth"/>
    <property type="match status" value="1"/>
</dbReference>
<keyword evidence="13" id="KW-1185">Reference proteome</keyword>